<feature type="chain" id="PRO_5022936632" description="Porin" evidence="2">
    <location>
        <begin position="27"/>
        <end position="436"/>
    </location>
</feature>
<sequence>MKRIFTKIAGSALFMSLIIAGFNGKAQTTLASADTKSKEAKQETATEAPEVKATPKPAEDTSWKPVRRLWGYAFGDYYYKGHSDPLNRGGSNQYTNVPADRNAFQFRRIYLGYDYDITKKFSAEVLLAAEDNAANFGNAPASGSGDQLVDGKYSFYIKLLDLRIKNIWKGTDLVIGQQATPAFPLLSEKIWSYRSIERTVADIRRTPSYDLGAGLQGVFDPATKNFGYNVLIANGTSAKPENDQFKWFYGDIWGKFFDQKLTIDIYADYEKLGFNTATGPEYSRSMIKGYIAYTTSKLTVGVEAFTNFLKNGATATDAGGNKTVVDQRANAISLYARGPIVKDKVGFFVRYDNYNPDTKYDNVAYVTYAGRVGNYDPNTKENFFTAGLDFTPYKNVHFMPNIWYDGYKNQQANVTGAAKYGYDLAYRLTAYFTFGK</sequence>
<keyword evidence="2" id="KW-0732">Signal</keyword>
<name>A0A5B8V365_9SPHI</name>
<proteinExistence type="predicted"/>
<evidence type="ECO:0000256" key="1">
    <source>
        <dbReference type="SAM" id="MobiDB-lite"/>
    </source>
</evidence>
<dbReference type="KEGG" id="mgin:FRZ54_22015"/>
<dbReference type="EMBL" id="CP042436">
    <property type="protein sequence ID" value="QEC65131.1"/>
    <property type="molecule type" value="Genomic_DNA"/>
</dbReference>
<feature type="region of interest" description="Disordered" evidence="1">
    <location>
        <begin position="33"/>
        <end position="60"/>
    </location>
</feature>
<dbReference type="RefSeq" id="WP_147033962.1">
    <property type="nucleotide sequence ID" value="NZ_CP042436.1"/>
</dbReference>
<evidence type="ECO:0008006" key="5">
    <source>
        <dbReference type="Google" id="ProtNLM"/>
    </source>
</evidence>
<protein>
    <recommendedName>
        <fullName evidence="5">Porin</fullName>
    </recommendedName>
</protein>
<accession>A0A5B8V365</accession>
<evidence type="ECO:0000313" key="3">
    <source>
        <dbReference type="EMBL" id="QEC65131.1"/>
    </source>
</evidence>
<feature type="signal peptide" evidence="2">
    <location>
        <begin position="1"/>
        <end position="26"/>
    </location>
</feature>
<feature type="compositionally biased region" description="Basic and acidic residues" evidence="1">
    <location>
        <begin position="35"/>
        <end position="44"/>
    </location>
</feature>
<reference evidence="3 4" key="1">
    <citation type="journal article" date="2017" name="Curr. Microbiol.">
        <title>Mucilaginibacter ginsenosidivorans sp. nov., Isolated from Soil of Ginseng Field.</title>
        <authorList>
            <person name="Kim M.M."/>
            <person name="Siddiqi M.Z."/>
            <person name="Im W.T."/>
        </authorList>
    </citation>
    <scope>NUCLEOTIDE SEQUENCE [LARGE SCALE GENOMIC DNA]</scope>
    <source>
        <strain evidence="3 4">Gsoil 3017</strain>
    </source>
</reference>
<dbReference type="OrthoDB" id="1523161at2"/>
<evidence type="ECO:0000256" key="2">
    <source>
        <dbReference type="SAM" id="SignalP"/>
    </source>
</evidence>
<keyword evidence="4" id="KW-1185">Reference proteome</keyword>
<dbReference type="Proteomes" id="UP000321479">
    <property type="component" value="Chromosome"/>
</dbReference>
<evidence type="ECO:0000313" key="4">
    <source>
        <dbReference type="Proteomes" id="UP000321479"/>
    </source>
</evidence>
<organism evidence="3 4">
    <name type="scientific">Mucilaginibacter ginsenosidivorans</name>
    <dbReference type="NCBI Taxonomy" id="398053"/>
    <lineage>
        <taxon>Bacteria</taxon>
        <taxon>Pseudomonadati</taxon>
        <taxon>Bacteroidota</taxon>
        <taxon>Sphingobacteriia</taxon>
        <taxon>Sphingobacteriales</taxon>
        <taxon>Sphingobacteriaceae</taxon>
        <taxon>Mucilaginibacter</taxon>
    </lineage>
</organism>
<gene>
    <name evidence="3" type="ORF">FRZ54_22015</name>
</gene>
<dbReference type="AlphaFoldDB" id="A0A5B8V365"/>